<dbReference type="EMBL" id="CYZX01000012">
    <property type="protein sequence ID" value="CUO66742.1"/>
    <property type="molecule type" value="Genomic_DNA"/>
</dbReference>
<evidence type="ECO:0000313" key="2">
    <source>
        <dbReference type="Proteomes" id="UP000095594"/>
    </source>
</evidence>
<sequence>MDNNFLKVYSDKNNVYLGFVLDGLEEQNIRYEVLALELIGELNLAKVPFNMAIELNQNNVELKSSDFKGVVNFKVTISNKKIAKEFGLDVGRYIKKIPLKGDWYE</sequence>
<organism evidence="1 2">
    <name type="scientific">Clostridium disporicum</name>
    <dbReference type="NCBI Taxonomy" id="84024"/>
    <lineage>
        <taxon>Bacteria</taxon>
        <taxon>Bacillati</taxon>
        <taxon>Bacillota</taxon>
        <taxon>Clostridia</taxon>
        <taxon>Eubacteriales</taxon>
        <taxon>Clostridiaceae</taxon>
        <taxon>Clostridium</taxon>
    </lineage>
</organism>
<dbReference type="Proteomes" id="UP000095594">
    <property type="component" value="Unassembled WGS sequence"/>
</dbReference>
<accession>A0A174GVJ2</accession>
<protein>
    <submittedName>
        <fullName evidence="1">Uncharacterized protein</fullName>
    </submittedName>
</protein>
<evidence type="ECO:0000313" key="1">
    <source>
        <dbReference type="EMBL" id="CUO66742.1"/>
    </source>
</evidence>
<reference evidence="1 2" key="1">
    <citation type="submission" date="2015-09" db="EMBL/GenBank/DDBJ databases">
        <authorList>
            <consortium name="Pathogen Informatics"/>
        </authorList>
    </citation>
    <scope>NUCLEOTIDE SEQUENCE [LARGE SCALE GENOMIC DNA]</scope>
    <source>
        <strain evidence="1 2">2789STDY5834856</strain>
    </source>
</reference>
<dbReference type="AlphaFoldDB" id="A0A174GVJ2"/>
<name>A0A174GVJ2_9CLOT</name>
<gene>
    <name evidence="1" type="ORF">ERS852471_02011</name>
</gene>
<proteinExistence type="predicted"/>